<sequence length="157" mass="18142">MNQTMLLIKMYMYSYCDFRPYEAEMDEFNPKATRTLFIGNLEKDVTGLELRKTFEQFGEIIDIDIKKQGVSSSYAFCQYADISSVVKAMRMMDGEQLGNNRMKLGYGKSMPTNCVWVDGVADTVTEKYLNLQFHQFGSISNVTIDRERGHALVYFEQ</sequence>
<dbReference type="SMART" id="SM00360">
    <property type="entry name" value="RRM"/>
    <property type="match status" value="1"/>
</dbReference>
<comment type="caution">
    <text evidence="4">The sequence shown here is derived from an EMBL/GenBank/DDBJ whole genome shotgun (WGS) entry which is preliminary data.</text>
</comment>
<dbReference type="Pfam" id="PF00076">
    <property type="entry name" value="RRM_1"/>
    <property type="match status" value="1"/>
</dbReference>
<feature type="domain" description="RRM" evidence="3">
    <location>
        <begin position="34"/>
        <end position="109"/>
    </location>
</feature>
<dbReference type="InterPro" id="IPR000504">
    <property type="entry name" value="RRM_dom"/>
</dbReference>
<feature type="non-terminal residue" evidence="4">
    <location>
        <position position="157"/>
    </location>
</feature>
<protein>
    <recommendedName>
        <fullName evidence="3">RRM domain-containing protein</fullName>
    </recommendedName>
</protein>
<name>A0ABN7PJ75_TIMPD</name>
<keyword evidence="1 2" id="KW-0694">RNA-binding</keyword>
<dbReference type="InterPro" id="IPR034174">
    <property type="entry name" value="SHARP_RRM3"/>
</dbReference>
<evidence type="ECO:0000256" key="1">
    <source>
        <dbReference type="ARBA" id="ARBA00022884"/>
    </source>
</evidence>
<organism evidence="4 5">
    <name type="scientific">Timema podura</name>
    <name type="common">Walking stick</name>
    <dbReference type="NCBI Taxonomy" id="61482"/>
    <lineage>
        <taxon>Eukaryota</taxon>
        <taxon>Metazoa</taxon>
        <taxon>Ecdysozoa</taxon>
        <taxon>Arthropoda</taxon>
        <taxon>Hexapoda</taxon>
        <taxon>Insecta</taxon>
        <taxon>Pterygota</taxon>
        <taxon>Neoptera</taxon>
        <taxon>Polyneoptera</taxon>
        <taxon>Phasmatodea</taxon>
        <taxon>Timematodea</taxon>
        <taxon>Timematoidea</taxon>
        <taxon>Timematidae</taxon>
        <taxon>Timema</taxon>
    </lineage>
</organism>
<dbReference type="PANTHER" id="PTHR23189">
    <property type="entry name" value="RNA RECOGNITION MOTIF-CONTAINING"/>
    <property type="match status" value="1"/>
</dbReference>
<evidence type="ECO:0000256" key="2">
    <source>
        <dbReference type="PROSITE-ProRule" id="PRU00176"/>
    </source>
</evidence>
<proteinExistence type="predicted"/>
<dbReference type="InterPro" id="IPR012677">
    <property type="entry name" value="Nucleotide-bd_a/b_plait_sf"/>
</dbReference>
<reference evidence="4" key="1">
    <citation type="submission" date="2021-03" db="EMBL/GenBank/DDBJ databases">
        <authorList>
            <person name="Tran Van P."/>
        </authorList>
    </citation>
    <scope>NUCLEOTIDE SEQUENCE</scope>
</reference>
<dbReference type="PROSITE" id="PS50102">
    <property type="entry name" value="RRM"/>
    <property type="match status" value="2"/>
</dbReference>
<dbReference type="Proteomes" id="UP001153148">
    <property type="component" value="Unassembled WGS sequence"/>
</dbReference>
<evidence type="ECO:0000313" key="4">
    <source>
        <dbReference type="EMBL" id="CAG2067811.1"/>
    </source>
</evidence>
<accession>A0ABN7PJ75</accession>
<dbReference type="Gene3D" id="3.30.70.330">
    <property type="match status" value="2"/>
</dbReference>
<dbReference type="SUPFAM" id="SSF54928">
    <property type="entry name" value="RNA-binding domain, RBD"/>
    <property type="match status" value="1"/>
</dbReference>
<dbReference type="CDD" id="cd12350">
    <property type="entry name" value="RRM3_SHARP"/>
    <property type="match status" value="1"/>
</dbReference>
<dbReference type="InterPro" id="IPR035979">
    <property type="entry name" value="RBD_domain_sf"/>
</dbReference>
<gene>
    <name evidence="4" type="ORF">TPAB3V08_LOCUS14754</name>
</gene>
<feature type="domain" description="RRM" evidence="3">
    <location>
        <begin position="113"/>
        <end position="157"/>
    </location>
</feature>
<keyword evidence="5" id="KW-1185">Reference proteome</keyword>
<dbReference type="EMBL" id="CAJPIN010075785">
    <property type="protein sequence ID" value="CAG2067811.1"/>
    <property type="molecule type" value="Genomic_DNA"/>
</dbReference>
<evidence type="ECO:0000259" key="3">
    <source>
        <dbReference type="PROSITE" id="PS50102"/>
    </source>
</evidence>
<evidence type="ECO:0000313" key="5">
    <source>
        <dbReference type="Proteomes" id="UP001153148"/>
    </source>
</evidence>